<dbReference type="PANTHER" id="PTHR30563:SF0">
    <property type="entry name" value="DNA RECOMBINATION PROTEIN RMUC"/>
    <property type="match status" value="1"/>
</dbReference>
<evidence type="ECO:0000256" key="2">
    <source>
        <dbReference type="ARBA" id="ARBA00023172"/>
    </source>
</evidence>
<gene>
    <name evidence="4" type="ORF">METZ01_LOCUS25213</name>
</gene>
<dbReference type="EMBL" id="UINC01001150">
    <property type="protein sequence ID" value="SUZ72359.1"/>
    <property type="molecule type" value="Genomic_DNA"/>
</dbReference>
<accession>A0A381Q237</accession>
<proteinExistence type="predicted"/>
<dbReference type="GO" id="GO:0006310">
    <property type="term" value="P:DNA recombination"/>
    <property type="evidence" value="ECO:0007669"/>
    <property type="project" value="UniProtKB-KW"/>
</dbReference>
<keyword evidence="2" id="KW-0233">DNA recombination</keyword>
<dbReference type="PANTHER" id="PTHR30563">
    <property type="entry name" value="DNA RECOMBINATION PROTEIN RMUC"/>
    <property type="match status" value="1"/>
</dbReference>
<feature type="compositionally biased region" description="Basic and acidic residues" evidence="3">
    <location>
        <begin position="377"/>
        <end position="395"/>
    </location>
</feature>
<evidence type="ECO:0008006" key="5">
    <source>
        <dbReference type="Google" id="ProtNLM"/>
    </source>
</evidence>
<name>A0A381Q237_9ZZZZ</name>
<reference evidence="4" key="1">
    <citation type="submission" date="2018-05" db="EMBL/GenBank/DDBJ databases">
        <authorList>
            <person name="Lanie J.A."/>
            <person name="Ng W.-L."/>
            <person name="Kazmierczak K.M."/>
            <person name="Andrzejewski T.M."/>
            <person name="Davidsen T.M."/>
            <person name="Wayne K.J."/>
            <person name="Tettelin H."/>
            <person name="Glass J.I."/>
            <person name="Rusch D."/>
            <person name="Podicherti R."/>
            <person name="Tsui H.-C.T."/>
            <person name="Winkler M.E."/>
        </authorList>
    </citation>
    <scope>NUCLEOTIDE SEQUENCE</scope>
</reference>
<protein>
    <recommendedName>
        <fullName evidence="5">DNA recombination protein RmuC</fullName>
    </recommendedName>
</protein>
<dbReference type="InterPro" id="IPR003798">
    <property type="entry name" value="DNA_recombination_RmuC"/>
</dbReference>
<dbReference type="Pfam" id="PF02646">
    <property type="entry name" value="RmuC"/>
    <property type="match status" value="1"/>
</dbReference>
<feature type="region of interest" description="Disordered" evidence="3">
    <location>
        <begin position="370"/>
        <end position="402"/>
    </location>
</feature>
<sequence>VNIVLVSVVVALAAVTGYLASQLRRRALDSSGLNTEVRVDTEGLVTAVKEAVDARVGKAAQEALKTNTELASRLIDERSRTLEEQTRNLLQPVTEQMGQLKASVGDLKSTYEKNKGSVDSLNESLTQQINELTSHTGALAGALKSPSARGAWGENQLRNIIDLSGMASYCDFSEQTTETSDEGALRPDLTVRLPNGAFLVVDSKVPLAAYLRMQEIDDTAAREAELKGHVKAMQNHVKALADKRYWALFDDAPDFVVMFVPGESFLADALRAEPALVDEAMRQRVVIASPMSLMALLLTVARGWQTTLVAENAKKVEEHGRELHRRVGTTLAAMAKTGRGLETATKAYNEMVGSVESRMLPTLRRFSELGVSGEELPEVKPVESSARDLTPRELDSGSESTE</sequence>
<evidence type="ECO:0000256" key="1">
    <source>
        <dbReference type="ARBA" id="ARBA00023054"/>
    </source>
</evidence>
<evidence type="ECO:0000256" key="3">
    <source>
        <dbReference type="SAM" id="MobiDB-lite"/>
    </source>
</evidence>
<organism evidence="4">
    <name type="scientific">marine metagenome</name>
    <dbReference type="NCBI Taxonomy" id="408172"/>
    <lineage>
        <taxon>unclassified sequences</taxon>
        <taxon>metagenomes</taxon>
        <taxon>ecological metagenomes</taxon>
    </lineage>
</organism>
<feature type="non-terminal residue" evidence="4">
    <location>
        <position position="1"/>
    </location>
</feature>
<dbReference type="AlphaFoldDB" id="A0A381Q237"/>
<keyword evidence="1" id="KW-0175">Coiled coil</keyword>
<evidence type="ECO:0000313" key="4">
    <source>
        <dbReference type="EMBL" id="SUZ72359.1"/>
    </source>
</evidence>